<keyword evidence="2" id="KW-1185">Reference proteome</keyword>
<proteinExistence type="predicted"/>
<dbReference type="AlphaFoldDB" id="A0A1Y2AIW1"/>
<name>A0A1Y2AIW1_9FUNG</name>
<comment type="caution">
    <text evidence="1">The sequence shown here is derived from an EMBL/GenBank/DDBJ whole genome shotgun (WGS) entry which is preliminary data.</text>
</comment>
<feature type="non-terminal residue" evidence="1">
    <location>
        <position position="54"/>
    </location>
</feature>
<protein>
    <submittedName>
        <fullName evidence="1">Uncharacterized protein</fullName>
    </submittedName>
</protein>
<reference evidence="1 2" key="1">
    <citation type="submission" date="2016-07" db="EMBL/GenBank/DDBJ databases">
        <title>Pervasive Adenine N6-methylation of Active Genes in Fungi.</title>
        <authorList>
            <consortium name="DOE Joint Genome Institute"/>
            <person name="Mondo S.J."/>
            <person name="Dannebaum R.O."/>
            <person name="Kuo R.C."/>
            <person name="Labutti K."/>
            <person name="Haridas S."/>
            <person name="Kuo A."/>
            <person name="Salamov A."/>
            <person name="Ahrendt S.R."/>
            <person name="Lipzen A."/>
            <person name="Sullivan W."/>
            <person name="Andreopoulos W.B."/>
            <person name="Clum A."/>
            <person name="Lindquist E."/>
            <person name="Daum C."/>
            <person name="Ramamoorthy G.K."/>
            <person name="Gryganskyi A."/>
            <person name="Culley D."/>
            <person name="Magnuson J.K."/>
            <person name="James T.Y."/>
            <person name="O'Malley M.A."/>
            <person name="Stajich J.E."/>
            <person name="Spatafora J.W."/>
            <person name="Visel A."/>
            <person name="Grigoriev I.V."/>
        </authorList>
    </citation>
    <scope>NUCLEOTIDE SEQUENCE [LARGE SCALE GENOMIC DNA]</scope>
    <source>
        <strain evidence="1 2">JEL800</strain>
    </source>
</reference>
<accession>A0A1Y2AIW1</accession>
<sequence>MGTCSQPCQLNAILGNTTNAAHEHFVFVIDEHLTSQRSHSVFHYPSVVTVSNQQ</sequence>
<dbReference type="Proteomes" id="UP000193642">
    <property type="component" value="Unassembled WGS sequence"/>
</dbReference>
<evidence type="ECO:0000313" key="1">
    <source>
        <dbReference type="EMBL" id="ORY22519.1"/>
    </source>
</evidence>
<evidence type="ECO:0000313" key="2">
    <source>
        <dbReference type="Proteomes" id="UP000193642"/>
    </source>
</evidence>
<gene>
    <name evidence="1" type="ORF">BCR33DRAFT_728702</name>
</gene>
<organism evidence="1 2">
    <name type="scientific">Rhizoclosmatium globosum</name>
    <dbReference type="NCBI Taxonomy" id="329046"/>
    <lineage>
        <taxon>Eukaryota</taxon>
        <taxon>Fungi</taxon>
        <taxon>Fungi incertae sedis</taxon>
        <taxon>Chytridiomycota</taxon>
        <taxon>Chytridiomycota incertae sedis</taxon>
        <taxon>Chytridiomycetes</taxon>
        <taxon>Chytridiales</taxon>
        <taxon>Chytriomycetaceae</taxon>
        <taxon>Rhizoclosmatium</taxon>
    </lineage>
</organism>
<dbReference type="EMBL" id="MCGO01000179">
    <property type="protein sequence ID" value="ORY22519.1"/>
    <property type="molecule type" value="Genomic_DNA"/>
</dbReference>